<dbReference type="SUPFAM" id="SSF53756">
    <property type="entry name" value="UDP-Glycosyltransferase/glycogen phosphorylase"/>
    <property type="match status" value="1"/>
</dbReference>
<dbReference type="Gene3D" id="3.40.50.2000">
    <property type="entry name" value="Glycogen Phosphorylase B"/>
    <property type="match status" value="1"/>
</dbReference>
<reference evidence="7 8" key="1">
    <citation type="submission" date="2019-10" db="EMBL/GenBank/DDBJ databases">
        <title>Whole-genome sequence of the extremophile Heliorestis acidaminivorans DSM 24790.</title>
        <authorList>
            <person name="Kyndt J.A."/>
            <person name="Meyer T.E."/>
        </authorList>
    </citation>
    <scope>NUCLEOTIDE SEQUENCE [LARGE SCALE GENOMIC DNA]</scope>
    <source>
        <strain evidence="7 8">DSM 24790</strain>
    </source>
</reference>
<organism evidence="7 8">
    <name type="scientific">Heliorestis acidaminivorans</name>
    <dbReference type="NCBI Taxonomy" id="553427"/>
    <lineage>
        <taxon>Bacteria</taxon>
        <taxon>Bacillati</taxon>
        <taxon>Bacillota</taxon>
        <taxon>Clostridia</taxon>
        <taxon>Eubacteriales</taxon>
        <taxon>Heliobacteriaceae</taxon>
        <taxon>Heliorestis</taxon>
    </lineage>
</organism>
<dbReference type="OrthoDB" id="9815663at2"/>
<keyword evidence="8" id="KW-1185">Reference proteome</keyword>
<keyword evidence="3" id="KW-0328">Glycosyltransferase</keyword>
<comment type="caution">
    <text evidence="7">The sequence shown here is derived from an EMBL/GenBank/DDBJ whole genome shotgun (WGS) entry which is preliminary data.</text>
</comment>
<dbReference type="PANTHER" id="PTHR43025:SF3">
    <property type="entry name" value="MONOGALACTOSYLDIACYLGLYCEROL SYNTHASE 1, CHLOROPLASTIC"/>
    <property type="match status" value="1"/>
</dbReference>
<proteinExistence type="inferred from homology"/>
<dbReference type="Proteomes" id="UP000468766">
    <property type="component" value="Unassembled WGS sequence"/>
</dbReference>
<gene>
    <name evidence="7" type="ORF">F9B85_01325</name>
</gene>
<dbReference type="GO" id="GO:0016758">
    <property type="term" value="F:hexosyltransferase activity"/>
    <property type="evidence" value="ECO:0007669"/>
    <property type="project" value="InterPro"/>
</dbReference>
<dbReference type="Pfam" id="PF04101">
    <property type="entry name" value="Glyco_tran_28_C"/>
    <property type="match status" value="1"/>
</dbReference>
<dbReference type="InterPro" id="IPR050519">
    <property type="entry name" value="Glycosyltransf_28_UgtP"/>
</dbReference>
<dbReference type="AlphaFoldDB" id="A0A6I0EX22"/>
<comment type="subcellular location">
    <subcellularLocation>
        <location evidence="1">Membrane</location>
    </subcellularLocation>
</comment>
<dbReference type="RefSeq" id="WP_151617805.1">
    <property type="nucleotide sequence ID" value="NZ_WBXO01000001.1"/>
</dbReference>
<evidence type="ECO:0000256" key="4">
    <source>
        <dbReference type="ARBA" id="ARBA00022679"/>
    </source>
</evidence>
<sequence length="386" mass="42758">MNSTDVLILSVEAGAGHKRAAQALALALRKKGLQSQTEDLFTCGPSWVFRFTIGSYMNMLHWTPGLYRTLYDTSSKPKVSTLSKNFVKHSLYKYLGPGLSRLIDDKKPKVVICTHPFPLGVLSVLKEEGCLNAKTAGVLTDFSVHPFWTYSNCDRYYVAAEEMINELVELGEERSKASVTGIPIHEDFSFAGSLSRVEAEKIAKLSSASHRILIMGGSLGLGPLEVWVKRLFDQIKLSKLEEWQIVVIAGKNKSLEERLRKIGDSQLTVYGYTDKIAYIMAASDLLLTKPGGLSSSEAIALNLPQLLLSPLPGHEERNYQFLLEKGVARGASTLEELTTLTIELIKNKNELSYLQECAKRLNKVEAAHMVAEDIKRMVYPVSAMGS</sequence>
<evidence type="ECO:0000313" key="8">
    <source>
        <dbReference type="Proteomes" id="UP000468766"/>
    </source>
</evidence>
<name>A0A6I0EX22_9FIRM</name>
<dbReference type="Pfam" id="PF06925">
    <property type="entry name" value="MGDG_synth"/>
    <property type="match status" value="1"/>
</dbReference>
<comment type="similarity">
    <text evidence="2">Belongs to the glycosyltransferase 28 family.</text>
</comment>
<dbReference type="GO" id="GO:0009247">
    <property type="term" value="P:glycolipid biosynthetic process"/>
    <property type="evidence" value="ECO:0007669"/>
    <property type="project" value="InterPro"/>
</dbReference>
<dbReference type="PANTHER" id="PTHR43025">
    <property type="entry name" value="MONOGALACTOSYLDIACYLGLYCEROL SYNTHASE"/>
    <property type="match status" value="1"/>
</dbReference>
<accession>A0A6I0EX22</accession>
<protein>
    <recommendedName>
        <fullName evidence="9">Glycosyltransferase</fullName>
    </recommendedName>
</protein>
<evidence type="ECO:0008006" key="9">
    <source>
        <dbReference type="Google" id="ProtNLM"/>
    </source>
</evidence>
<evidence type="ECO:0000259" key="5">
    <source>
        <dbReference type="Pfam" id="PF04101"/>
    </source>
</evidence>
<dbReference type="InterPro" id="IPR007235">
    <property type="entry name" value="Glyco_trans_28_C"/>
</dbReference>
<dbReference type="InterPro" id="IPR009695">
    <property type="entry name" value="Diacylglyc_glucosyltr_N"/>
</dbReference>
<dbReference type="GO" id="GO:0016020">
    <property type="term" value="C:membrane"/>
    <property type="evidence" value="ECO:0007669"/>
    <property type="project" value="UniProtKB-SubCell"/>
</dbReference>
<evidence type="ECO:0000256" key="2">
    <source>
        <dbReference type="ARBA" id="ARBA00006962"/>
    </source>
</evidence>
<feature type="domain" description="Diacylglycerol glucosyltransferase N-terminal" evidence="6">
    <location>
        <begin position="17"/>
        <end position="184"/>
    </location>
</feature>
<evidence type="ECO:0000256" key="1">
    <source>
        <dbReference type="ARBA" id="ARBA00004370"/>
    </source>
</evidence>
<keyword evidence="4" id="KW-0808">Transferase</keyword>
<dbReference type="EMBL" id="WBXO01000001">
    <property type="protein sequence ID" value="KAB2954359.1"/>
    <property type="molecule type" value="Genomic_DNA"/>
</dbReference>
<evidence type="ECO:0000313" key="7">
    <source>
        <dbReference type="EMBL" id="KAB2954359.1"/>
    </source>
</evidence>
<evidence type="ECO:0000256" key="3">
    <source>
        <dbReference type="ARBA" id="ARBA00022676"/>
    </source>
</evidence>
<evidence type="ECO:0000259" key="6">
    <source>
        <dbReference type="Pfam" id="PF06925"/>
    </source>
</evidence>
<feature type="domain" description="Glycosyl transferase family 28 C-terminal" evidence="5">
    <location>
        <begin position="212"/>
        <end position="359"/>
    </location>
</feature>